<accession>A0A0V1G1L7</accession>
<dbReference type="Proteomes" id="UP000054995">
    <property type="component" value="Unassembled WGS sequence"/>
</dbReference>
<dbReference type="AlphaFoldDB" id="A0A0V1G1L7"/>
<evidence type="ECO:0000313" key="2">
    <source>
        <dbReference type="Proteomes" id="UP000054995"/>
    </source>
</evidence>
<organism evidence="1 2">
    <name type="scientific">Trichinella pseudospiralis</name>
    <name type="common">Parasitic roundworm</name>
    <dbReference type="NCBI Taxonomy" id="6337"/>
    <lineage>
        <taxon>Eukaryota</taxon>
        <taxon>Metazoa</taxon>
        <taxon>Ecdysozoa</taxon>
        <taxon>Nematoda</taxon>
        <taxon>Enoplea</taxon>
        <taxon>Dorylaimia</taxon>
        <taxon>Trichinellida</taxon>
        <taxon>Trichinellidae</taxon>
        <taxon>Trichinella</taxon>
    </lineage>
</organism>
<reference evidence="1 2" key="1">
    <citation type="submission" date="2015-01" db="EMBL/GenBank/DDBJ databases">
        <title>Evolution of Trichinella species and genotypes.</title>
        <authorList>
            <person name="Korhonen P.K."/>
            <person name="Edoardo P."/>
            <person name="Giuseppe L.R."/>
            <person name="Gasser R.B."/>
        </authorList>
    </citation>
    <scope>NUCLEOTIDE SEQUENCE [LARGE SCALE GENOMIC DNA]</scope>
    <source>
        <strain evidence="1">ISS470</strain>
    </source>
</reference>
<name>A0A0V1G1L7_TRIPS</name>
<gene>
    <name evidence="1" type="ORF">T4D_10888</name>
</gene>
<keyword evidence="2" id="KW-1185">Reference proteome</keyword>
<evidence type="ECO:0000313" key="1">
    <source>
        <dbReference type="EMBL" id="KRY92021.1"/>
    </source>
</evidence>
<comment type="caution">
    <text evidence="1">The sequence shown here is derived from an EMBL/GenBank/DDBJ whole genome shotgun (WGS) entry which is preliminary data.</text>
</comment>
<dbReference type="EMBL" id="JYDT01000009">
    <property type="protein sequence ID" value="KRY92021.1"/>
    <property type="molecule type" value="Genomic_DNA"/>
</dbReference>
<sequence>MQYLVFHAAKLIIYFYLFFYFDNIIENTLTHEALHTQIRKPVMNRNTHGEERRQVEKATRSERIAWIESLVGQLRSLVSCVCWSNCGTLEKIRFTEVECERFFITKTQ</sequence>
<protein>
    <submittedName>
        <fullName evidence="1">Uncharacterized protein</fullName>
    </submittedName>
</protein>
<proteinExistence type="predicted"/>